<keyword evidence="6 7" id="KW-0472">Membrane</keyword>
<dbReference type="PANTHER" id="PTHR13285">
    <property type="entry name" value="ACYLTRANSFERASE"/>
    <property type="match status" value="1"/>
</dbReference>
<dbReference type="InterPro" id="IPR004299">
    <property type="entry name" value="MBOAT_fam"/>
</dbReference>
<evidence type="ECO:0000256" key="2">
    <source>
        <dbReference type="ARBA" id="ARBA00010323"/>
    </source>
</evidence>
<proteinExistence type="inferred from homology"/>
<feature type="transmembrane region" description="Helical" evidence="8">
    <location>
        <begin position="29"/>
        <end position="55"/>
    </location>
</feature>
<dbReference type="PIRSF" id="PIRSF500217">
    <property type="entry name" value="AlgI"/>
    <property type="match status" value="1"/>
</dbReference>
<feature type="transmembrane region" description="Helical" evidence="8">
    <location>
        <begin position="332"/>
        <end position="349"/>
    </location>
</feature>
<dbReference type="InterPro" id="IPR051085">
    <property type="entry name" value="MB_O-acyltransferase"/>
</dbReference>
<dbReference type="RefSeq" id="WP_183355415.1">
    <property type="nucleotide sequence ID" value="NZ_BLXX01000009.1"/>
</dbReference>
<dbReference type="PANTHER" id="PTHR13285:SF18">
    <property type="entry name" value="PROTEIN-CYSTEINE N-PALMITOYLTRANSFERASE RASP"/>
    <property type="match status" value="1"/>
</dbReference>
<keyword evidence="10" id="KW-1185">Reference proteome</keyword>
<dbReference type="GO" id="GO:0042121">
    <property type="term" value="P:alginic acid biosynthetic process"/>
    <property type="evidence" value="ECO:0007669"/>
    <property type="project" value="InterPro"/>
</dbReference>
<accession>A0A6V8MKU8</accession>
<evidence type="ECO:0000256" key="6">
    <source>
        <dbReference type="ARBA" id="ARBA00023136"/>
    </source>
</evidence>
<keyword evidence="7" id="KW-0012">Acyltransferase</keyword>
<dbReference type="AlphaFoldDB" id="A0A6V8MKU8"/>
<comment type="similarity">
    <text evidence="2 7">Belongs to the membrane-bound acyltransferase family.</text>
</comment>
<evidence type="ECO:0000256" key="1">
    <source>
        <dbReference type="ARBA" id="ARBA00004651"/>
    </source>
</evidence>
<sequence>MPFNSLSYFLFLPVVYLCWYLSGEWVRPWILLAASLVFYAALRVPYLVAALLLVSLTSFAFARALGQSVSPGRRKLLFCCGIATELAILAGLKYLPLLGGVLQLAKAFGQRSPGLTELTPLVSIGASYFTFQALSYLIDVYLELEEPEPHLGYYTLYLAFFPKLLQGPIERAADLIPQLKAHPPFSYDNLRFGLLLFCWGLFKKVVVADRLALFVDPVYSDPRSYTGLPLLVATYCYALQIYLDFSGYTDMSLGSARIFNIELTQNFNSPYLARSVAEFWRRWHISFSRWILDYVFRPLQMRWRDRKNAGTAAALLAAFLVSGLWHGAKWGFLIWGALHGLYLAASVYYKPYQKRLHKALGVEKSRLLHLWQVLVTFHLVSFAWIFFRAATLEDALYVVRHLASGPGGLWSGFLLAQGRFDPLVLVLCLGLLLWCKKSELQLSRMPTALRWAVYYALVLAIFLFQVPASTFIYFQF</sequence>
<gene>
    <name evidence="9" type="ORF">GMST_29270</name>
</gene>
<evidence type="ECO:0000256" key="7">
    <source>
        <dbReference type="PIRNR" id="PIRNR016636"/>
    </source>
</evidence>
<dbReference type="PIRSF" id="PIRSF016636">
    <property type="entry name" value="AlgI_DltB"/>
    <property type="match status" value="1"/>
</dbReference>
<dbReference type="InterPro" id="IPR024194">
    <property type="entry name" value="Ac/AlaTfrase_AlgI/DltB"/>
</dbReference>
<dbReference type="InterPro" id="IPR028362">
    <property type="entry name" value="AlgI"/>
</dbReference>
<organism evidence="9 10">
    <name type="scientific">Geomonas silvestris</name>
    <dbReference type="NCBI Taxonomy" id="2740184"/>
    <lineage>
        <taxon>Bacteria</taxon>
        <taxon>Pseudomonadati</taxon>
        <taxon>Thermodesulfobacteriota</taxon>
        <taxon>Desulfuromonadia</taxon>
        <taxon>Geobacterales</taxon>
        <taxon>Geobacteraceae</taxon>
        <taxon>Geomonas</taxon>
    </lineage>
</organism>
<evidence type="ECO:0000256" key="3">
    <source>
        <dbReference type="ARBA" id="ARBA00022475"/>
    </source>
</evidence>
<feature type="transmembrane region" description="Helical" evidence="8">
    <location>
        <begin position="370"/>
        <end position="390"/>
    </location>
</feature>
<keyword evidence="4 8" id="KW-0812">Transmembrane</keyword>
<protein>
    <submittedName>
        <fullName evidence="9">Alginate O-acetyltransferase</fullName>
    </submittedName>
</protein>
<comment type="subcellular location">
    <subcellularLocation>
        <location evidence="1">Cell membrane</location>
        <topology evidence="1">Multi-pass membrane protein</topology>
    </subcellularLocation>
</comment>
<evidence type="ECO:0000313" key="9">
    <source>
        <dbReference type="EMBL" id="GFO60602.1"/>
    </source>
</evidence>
<comment type="caution">
    <text evidence="9">The sequence shown here is derived from an EMBL/GenBank/DDBJ whole genome shotgun (WGS) entry which is preliminary data.</text>
</comment>
<dbReference type="GO" id="GO:0005886">
    <property type="term" value="C:plasma membrane"/>
    <property type="evidence" value="ECO:0007669"/>
    <property type="project" value="UniProtKB-SubCell"/>
</dbReference>
<evidence type="ECO:0000313" key="10">
    <source>
        <dbReference type="Proteomes" id="UP000556026"/>
    </source>
</evidence>
<dbReference type="Proteomes" id="UP000556026">
    <property type="component" value="Unassembled WGS sequence"/>
</dbReference>
<feature type="transmembrane region" description="Helical" evidence="8">
    <location>
        <begin position="454"/>
        <end position="474"/>
    </location>
</feature>
<name>A0A6V8MKU8_9BACT</name>
<evidence type="ECO:0000256" key="5">
    <source>
        <dbReference type="ARBA" id="ARBA00022989"/>
    </source>
</evidence>
<dbReference type="GO" id="GO:0016746">
    <property type="term" value="F:acyltransferase activity"/>
    <property type="evidence" value="ECO:0007669"/>
    <property type="project" value="UniProtKB-KW"/>
</dbReference>
<reference evidence="10" key="1">
    <citation type="submission" date="2020-06" db="EMBL/GenBank/DDBJ databases">
        <title>Draft genomic sequence of Geomonas sp. Red330.</title>
        <authorList>
            <person name="Itoh H."/>
            <person name="Zhenxing X."/>
            <person name="Ushijima N."/>
            <person name="Masuda Y."/>
            <person name="Shiratori Y."/>
            <person name="Senoo K."/>
        </authorList>
    </citation>
    <scope>NUCLEOTIDE SEQUENCE [LARGE SCALE GENOMIC DNA]</scope>
    <source>
        <strain evidence="10">Red330</strain>
    </source>
</reference>
<keyword evidence="3 7" id="KW-1003">Cell membrane</keyword>
<feature type="transmembrane region" description="Helical" evidence="8">
    <location>
        <begin position="410"/>
        <end position="434"/>
    </location>
</feature>
<feature type="transmembrane region" description="Helical" evidence="8">
    <location>
        <begin position="6"/>
        <end position="22"/>
    </location>
</feature>
<keyword evidence="7 9" id="KW-0808">Transferase</keyword>
<evidence type="ECO:0000256" key="4">
    <source>
        <dbReference type="ARBA" id="ARBA00022692"/>
    </source>
</evidence>
<dbReference type="EMBL" id="BLXX01000009">
    <property type="protein sequence ID" value="GFO60602.1"/>
    <property type="molecule type" value="Genomic_DNA"/>
</dbReference>
<evidence type="ECO:0000256" key="8">
    <source>
        <dbReference type="SAM" id="Phobius"/>
    </source>
</evidence>
<dbReference type="Pfam" id="PF03062">
    <property type="entry name" value="MBOAT"/>
    <property type="match status" value="1"/>
</dbReference>
<keyword evidence="5 8" id="KW-1133">Transmembrane helix</keyword>
<feature type="transmembrane region" description="Helical" evidence="8">
    <location>
        <begin position="309"/>
        <end position="326"/>
    </location>
</feature>